<keyword evidence="1" id="KW-0645">Protease</keyword>
<keyword evidence="6" id="KW-1185">Reference proteome</keyword>
<accession>W7TA96</accession>
<dbReference type="InterPro" id="IPR041517">
    <property type="entry name" value="DEGP_PDZ"/>
</dbReference>
<evidence type="ECO:0000259" key="4">
    <source>
        <dbReference type="Pfam" id="PF17815"/>
    </source>
</evidence>
<keyword evidence="2" id="KW-0378">Hydrolase</keyword>
<dbReference type="EMBL" id="AZIL01003101">
    <property type="protein sequence ID" value="EWM20424.1"/>
    <property type="molecule type" value="Genomic_DNA"/>
</dbReference>
<dbReference type="AlphaFoldDB" id="W7TA96"/>
<dbReference type="Pfam" id="PF13365">
    <property type="entry name" value="Trypsin_2"/>
    <property type="match status" value="1"/>
</dbReference>
<evidence type="ECO:0000313" key="6">
    <source>
        <dbReference type="Proteomes" id="UP000019335"/>
    </source>
</evidence>
<dbReference type="GO" id="GO:0006508">
    <property type="term" value="P:proteolysis"/>
    <property type="evidence" value="ECO:0007669"/>
    <property type="project" value="UniProtKB-KW"/>
</dbReference>
<dbReference type="Gene3D" id="2.40.10.120">
    <property type="match status" value="1"/>
</dbReference>
<dbReference type="EMBL" id="AZIL01003101">
    <property type="protein sequence ID" value="EWM20423.1"/>
    <property type="molecule type" value="Genomic_DNA"/>
</dbReference>
<sequence>MVSTLCKRPWSCPSQEAKEALRPFGCRAPFNPNFPSTRLRTSPSSSPTSSSSSHLSILELLKATIGLHSGPWSLPISNTSVVRLSTAREVWNETEPWRRYPVGFSRPSSTAFVADLDKRYLVTADHVLASHFRITASRAGLAEGEGYRARVLCRAEDWDLALLTVDEDAFWSGVEAAPLNAQVTCRPDSFVTVAGFYNKSLTTDEWMVQDYALGPSCLNLNLYRNGHSGWGGRDGPAMPFGCSGGPVFAQTKGLGWSVVGMLSAGQPDRAILHTVPAHLIQKMIRQYEAHGQFVGGSSPSFKFQRLLNPYLRESLGMGVASSGVLITEASFFPPSRLAVDDQGVISLPPDRMQVDLRGLWDLKEDGQELTAKVLREGRVVQLKGPTKRVPPVVPISSASVTPPRSYVLVGGLLFLPASQTKVVAHQARINQAPVETQLLFKAEPREHPEEEYVLLWRIYPHEINEGYQERLARLLKFNGVPVKNLAHLEVKQGRERVKGMGARRVAFLMLSSVLAHWMARPRPTWQFTYSDSY</sequence>
<dbReference type="Pfam" id="PF17815">
    <property type="entry name" value="PDZ_3"/>
    <property type="match status" value="1"/>
</dbReference>
<dbReference type="Proteomes" id="UP000019335">
    <property type="component" value="Unassembled WGS sequence"/>
</dbReference>
<dbReference type="InterPro" id="IPR009003">
    <property type="entry name" value="Peptidase_S1_PA"/>
</dbReference>
<reference evidence="5 6" key="1">
    <citation type="journal article" date="2014" name="Mol. Plant">
        <title>Chromosome Scale Genome Assembly and Transcriptome Profiling of Nannochloropsis gaditana in Nitrogen Depletion.</title>
        <authorList>
            <person name="Corteggiani Carpinelli E."/>
            <person name="Telatin A."/>
            <person name="Vitulo N."/>
            <person name="Forcato C."/>
            <person name="D'Angelo M."/>
            <person name="Schiavon R."/>
            <person name="Vezzi A."/>
            <person name="Giacometti G.M."/>
            <person name="Morosinotto T."/>
            <person name="Valle G."/>
        </authorList>
    </citation>
    <scope>NUCLEOTIDE SEQUENCE [LARGE SCALE GENOMIC DNA]</scope>
    <source>
        <strain evidence="5 6">B-31</strain>
    </source>
</reference>
<evidence type="ECO:0000313" key="5">
    <source>
        <dbReference type="EMBL" id="EWM20423.1"/>
    </source>
</evidence>
<organism evidence="5 6">
    <name type="scientific">Nannochloropsis gaditana</name>
    <dbReference type="NCBI Taxonomy" id="72520"/>
    <lineage>
        <taxon>Eukaryota</taxon>
        <taxon>Sar</taxon>
        <taxon>Stramenopiles</taxon>
        <taxon>Ochrophyta</taxon>
        <taxon>Eustigmatophyceae</taxon>
        <taxon>Eustigmatales</taxon>
        <taxon>Monodopsidaceae</taxon>
        <taxon>Nannochloropsis</taxon>
    </lineage>
</organism>
<proteinExistence type="predicted"/>
<dbReference type="PANTHER" id="PTHR45980">
    <property type="match status" value="1"/>
</dbReference>
<dbReference type="SUPFAM" id="SSF50494">
    <property type="entry name" value="Trypsin-like serine proteases"/>
    <property type="match status" value="1"/>
</dbReference>
<evidence type="ECO:0000256" key="3">
    <source>
        <dbReference type="ARBA" id="ARBA00022825"/>
    </source>
</evidence>
<dbReference type="GO" id="GO:0004252">
    <property type="term" value="F:serine-type endopeptidase activity"/>
    <property type="evidence" value="ECO:0007669"/>
    <property type="project" value="TreeGrafter"/>
</dbReference>
<protein>
    <submittedName>
        <fullName evidence="5">Trypsin family</fullName>
    </submittedName>
</protein>
<feature type="domain" description="Protease Do-like PDZ" evidence="4">
    <location>
        <begin position="402"/>
        <end position="489"/>
    </location>
</feature>
<dbReference type="OrthoDB" id="4217619at2759"/>
<dbReference type="PANTHER" id="PTHR45980:SF18">
    <property type="entry name" value="PROTEASE DO-LIKE 9"/>
    <property type="match status" value="1"/>
</dbReference>
<evidence type="ECO:0000256" key="1">
    <source>
        <dbReference type="ARBA" id="ARBA00022670"/>
    </source>
</evidence>
<dbReference type="Gene3D" id="3.20.190.20">
    <property type="match status" value="1"/>
</dbReference>
<dbReference type="InterPro" id="IPR046449">
    <property type="entry name" value="DEGP_PDZ_sf"/>
</dbReference>
<keyword evidence="3" id="KW-0720">Serine protease</keyword>
<comment type="caution">
    <text evidence="5">The sequence shown here is derived from an EMBL/GenBank/DDBJ whole genome shotgun (WGS) entry which is preliminary data.</text>
</comment>
<gene>
    <name evidence="5" type="ORF">Naga_100413g1</name>
</gene>
<evidence type="ECO:0000256" key="2">
    <source>
        <dbReference type="ARBA" id="ARBA00022801"/>
    </source>
</evidence>
<name>W7TA96_9STRA</name>